<dbReference type="InterPro" id="IPR001878">
    <property type="entry name" value="Znf_CCHC"/>
</dbReference>
<dbReference type="EMBL" id="BGPR01134376">
    <property type="protein sequence ID" value="GBN53297.1"/>
    <property type="molecule type" value="Genomic_DNA"/>
</dbReference>
<dbReference type="GO" id="GO:0008270">
    <property type="term" value="F:zinc ion binding"/>
    <property type="evidence" value="ECO:0007669"/>
    <property type="project" value="UniProtKB-KW"/>
</dbReference>
<dbReference type="AlphaFoldDB" id="A0A4Y2PST8"/>
<dbReference type="GO" id="GO:0003824">
    <property type="term" value="F:catalytic activity"/>
    <property type="evidence" value="ECO:0007669"/>
    <property type="project" value="InterPro"/>
</dbReference>
<dbReference type="SUPFAM" id="SSF56219">
    <property type="entry name" value="DNase I-like"/>
    <property type="match status" value="1"/>
</dbReference>
<dbReference type="Proteomes" id="UP000499080">
    <property type="component" value="Unassembled WGS sequence"/>
</dbReference>
<dbReference type="SMART" id="SM00343">
    <property type="entry name" value="ZnF_C2HC"/>
    <property type="match status" value="2"/>
</dbReference>
<dbReference type="OrthoDB" id="10022108at2759"/>
<reference evidence="4 5" key="1">
    <citation type="journal article" date="2019" name="Sci. Rep.">
        <title>Orb-weaving spider Araneus ventricosus genome elucidates the spidroin gene catalogue.</title>
        <authorList>
            <person name="Kono N."/>
            <person name="Nakamura H."/>
            <person name="Ohtoshi R."/>
            <person name="Moran D.A.P."/>
            <person name="Shinohara A."/>
            <person name="Yoshida Y."/>
            <person name="Fujiwara M."/>
            <person name="Mori M."/>
            <person name="Tomita M."/>
            <person name="Arakawa K."/>
        </authorList>
    </citation>
    <scope>NUCLEOTIDE SEQUENCE [LARGE SCALE GENOMIC DNA]</scope>
</reference>
<dbReference type="InterPro" id="IPR036691">
    <property type="entry name" value="Endo/exonu/phosph_ase_sf"/>
</dbReference>
<feature type="region of interest" description="Disordered" evidence="2">
    <location>
        <begin position="121"/>
        <end position="144"/>
    </location>
</feature>
<dbReference type="Pfam" id="PF14529">
    <property type="entry name" value="Exo_endo_phos_2"/>
    <property type="match status" value="1"/>
</dbReference>
<accession>A0A4Y2PST8</accession>
<keyword evidence="5" id="KW-1185">Reference proteome</keyword>
<dbReference type="SUPFAM" id="SSF57756">
    <property type="entry name" value="Retrovirus zinc finger-like domains"/>
    <property type="match status" value="1"/>
</dbReference>
<feature type="region of interest" description="Disordered" evidence="2">
    <location>
        <begin position="1"/>
        <end position="48"/>
    </location>
</feature>
<dbReference type="InterPro" id="IPR005135">
    <property type="entry name" value="Endo/exonuclease/phosphatase"/>
</dbReference>
<sequence>MSDKQTLDKTMVTEQLSESGGVESLTSRPADSQNLPKTNEQNDPFEGETPEIQGLLEKAMELEMEIQSAISSSKATGTKQAEIRVPLKEIMKIVVQQQVMIGHLMGRLSTETRDRVPTFADVVSTPIGPPPKARARSRSKQRREHHVMIYPREEGSTSEQTKKIIQSKIIPSQIEVKVNNVKPIGRGGIVINTPTSEDIDKLILEFQKRDEIREKFDFAKPKLKDPSIVIFNVNEDLSKEELIKGLKSQNEELIEANLVVRTCYKSRFGKNWVVSMNPEAFNLVIKKPRINLNWSRLTFKENFIILQCFRCAKYGHTAERCRSEEFKEGGVCLCCGTKGHKERECQDSPKCINCSSQNAKFKTTYDTDHSARSNNCKIRDKEIDLLISRTNYGQPLAGFIISNTDFLVLPVLISRKLVALKISFGKNEWLLVSIYCPPSHDFEEDLDNLIPVLIQNQDVKTLILGDFNAKSPIWGPTQSDKRGDRLMDLINQFDLTVVNDNNSLPSFVGHAGRSWIDLLLIKNFGINGISDWKIDDRTMFSDHQIMDFFLSPDSTERSFRTTKWSLDKIDLFEFKMYLSKFLDKCT</sequence>
<comment type="caution">
    <text evidence="4">The sequence shown here is derived from an EMBL/GenBank/DDBJ whole genome shotgun (WGS) entry which is preliminary data.</text>
</comment>
<proteinExistence type="predicted"/>
<dbReference type="Gene3D" id="4.10.60.10">
    <property type="entry name" value="Zinc finger, CCHC-type"/>
    <property type="match status" value="1"/>
</dbReference>
<dbReference type="InterPro" id="IPR036875">
    <property type="entry name" value="Znf_CCHC_sf"/>
</dbReference>
<dbReference type="GO" id="GO:0003676">
    <property type="term" value="F:nucleic acid binding"/>
    <property type="evidence" value="ECO:0007669"/>
    <property type="project" value="InterPro"/>
</dbReference>
<evidence type="ECO:0000259" key="3">
    <source>
        <dbReference type="PROSITE" id="PS50158"/>
    </source>
</evidence>
<feature type="domain" description="CCHC-type" evidence="3">
    <location>
        <begin position="332"/>
        <end position="347"/>
    </location>
</feature>
<feature type="domain" description="CCHC-type" evidence="3">
    <location>
        <begin position="308"/>
        <end position="323"/>
    </location>
</feature>
<feature type="compositionally biased region" description="Polar residues" evidence="2">
    <location>
        <begin position="12"/>
        <end position="42"/>
    </location>
</feature>
<gene>
    <name evidence="4" type="ORF">AVEN_123143_1</name>
</gene>
<dbReference type="PANTHER" id="PTHR33273:SF4">
    <property type="entry name" value="ENDONUCLEASE_EXONUCLEASE_PHOSPHATASE DOMAIN-CONTAINING PROTEIN"/>
    <property type="match status" value="1"/>
</dbReference>
<dbReference type="PANTHER" id="PTHR33273">
    <property type="entry name" value="DOMAIN-CONTAINING PROTEIN, PUTATIVE-RELATED"/>
    <property type="match status" value="1"/>
</dbReference>
<evidence type="ECO:0000313" key="4">
    <source>
        <dbReference type="EMBL" id="GBN53297.1"/>
    </source>
</evidence>
<name>A0A4Y2PST8_ARAVE</name>
<keyword evidence="1" id="KW-0863">Zinc-finger</keyword>
<keyword evidence="1" id="KW-0862">Zinc</keyword>
<dbReference type="PROSITE" id="PS50158">
    <property type="entry name" value="ZF_CCHC"/>
    <property type="match status" value="2"/>
</dbReference>
<evidence type="ECO:0000256" key="1">
    <source>
        <dbReference type="PROSITE-ProRule" id="PRU00047"/>
    </source>
</evidence>
<evidence type="ECO:0000256" key="2">
    <source>
        <dbReference type="SAM" id="MobiDB-lite"/>
    </source>
</evidence>
<feature type="non-terminal residue" evidence="4">
    <location>
        <position position="586"/>
    </location>
</feature>
<keyword evidence="1" id="KW-0479">Metal-binding</keyword>
<feature type="compositionally biased region" description="Basic residues" evidence="2">
    <location>
        <begin position="133"/>
        <end position="144"/>
    </location>
</feature>
<evidence type="ECO:0000313" key="5">
    <source>
        <dbReference type="Proteomes" id="UP000499080"/>
    </source>
</evidence>
<dbReference type="Gene3D" id="3.60.10.10">
    <property type="entry name" value="Endonuclease/exonuclease/phosphatase"/>
    <property type="match status" value="1"/>
</dbReference>
<organism evidence="4 5">
    <name type="scientific">Araneus ventricosus</name>
    <name type="common">Orbweaver spider</name>
    <name type="synonym">Epeira ventricosa</name>
    <dbReference type="NCBI Taxonomy" id="182803"/>
    <lineage>
        <taxon>Eukaryota</taxon>
        <taxon>Metazoa</taxon>
        <taxon>Ecdysozoa</taxon>
        <taxon>Arthropoda</taxon>
        <taxon>Chelicerata</taxon>
        <taxon>Arachnida</taxon>
        <taxon>Araneae</taxon>
        <taxon>Araneomorphae</taxon>
        <taxon>Entelegynae</taxon>
        <taxon>Araneoidea</taxon>
        <taxon>Araneidae</taxon>
        <taxon>Araneus</taxon>
    </lineage>
</organism>
<protein>
    <recommendedName>
        <fullName evidence="3">CCHC-type domain-containing protein</fullName>
    </recommendedName>
</protein>